<sequence length="130" mass="13431">MYKRAIIAAVAAVTLAVAAIAPTNPLLPAAQAASSAKLGDLGKFRTIAQDTAKLVDAGDLAGGKKRIKDLETTWDEAEAGLKPRAAADWHVVDKAIDRALDALRASRPDAAACKAAMTDLLAAIDKAQAK</sequence>
<reference evidence="2 3" key="1">
    <citation type="submission" date="2019-10" db="EMBL/GenBank/DDBJ databases">
        <title>Two novel species isolated from a subtropical stream in China.</title>
        <authorList>
            <person name="Lu H."/>
        </authorList>
    </citation>
    <scope>NUCLEOTIDE SEQUENCE [LARGE SCALE GENOMIC DNA]</scope>
    <source>
        <strain evidence="2 3">FT29W</strain>
    </source>
</reference>
<dbReference type="AlphaFoldDB" id="A0A6A7MUK2"/>
<evidence type="ECO:0000313" key="2">
    <source>
        <dbReference type="EMBL" id="MQA36671.1"/>
    </source>
</evidence>
<keyword evidence="3" id="KW-1185">Reference proteome</keyword>
<name>A0A6A7MUK2_9BURK</name>
<protein>
    <submittedName>
        <fullName evidence="2">Histidine kinase</fullName>
    </submittedName>
</protein>
<accession>A0A6A7MUK2</accession>
<keyword evidence="1" id="KW-0732">Signal</keyword>
<keyword evidence="2" id="KW-0808">Transferase</keyword>
<organism evidence="2 3">
    <name type="scientific">Rugamonas aquatica</name>
    <dbReference type="NCBI Taxonomy" id="2743357"/>
    <lineage>
        <taxon>Bacteria</taxon>
        <taxon>Pseudomonadati</taxon>
        <taxon>Pseudomonadota</taxon>
        <taxon>Betaproteobacteria</taxon>
        <taxon>Burkholderiales</taxon>
        <taxon>Oxalobacteraceae</taxon>
        <taxon>Telluria group</taxon>
        <taxon>Rugamonas</taxon>
    </lineage>
</organism>
<evidence type="ECO:0000313" key="3">
    <source>
        <dbReference type="Proteomes" id="UP000440498"/>
    </source>
</evidence>
<dbReference type="Proteomes" id="UP000440498">
    <property type="component" value="Unassembled WGS sequence"/>
</dbReference>
<proteinExistence type="predicted"/>
<feature type="signal peptide" evidence="1">
    <location>
        <begin position="1"/>
        <end position="18"/>
    </location>
</feature>
<keyword evidence="2" id="KW-0418">Kinase</keyword>
<dbReference type="GO" id="GO:0016301">
    <property type="term" value="F:kinase activity"/>
    <property type="evidence" value="ECO:0007669"/>
    <property type="project" value="UniProtKB-KW"/>
</dbReference>
<comment type="caution">
    <text evidence="2">The sequence shown here is derived from an EMBL/GenBank/DDBJ whole genome shotgun (WGS) entry which is preliminary data.</text>
</comment>
<evidence type="ECO:0000256" key="1">
    <source>
        <dbReference type="SAM" id="SignalP"/>
    </source>
</evidence>
<dbReference type="EMBL" id="WHUG01000001">
    <property type="protein sequence ID" value="MQA36671.1"/>
    <property type="molecule type" value="Genomic_DNA"/>
</dbReference>
<gene>
    <name evidence="2" type="ORF">GEV02_00795</name>
</gene>
<feature type="chain" id="PRO_5025428633" evidence="1">
    <location>
        <begin position="19"/>
        <end position="130"/>
    </location>
</feature>